<dbReference type="PANTHER" id="PTHR34136">
    <property type="match status" value="1"/>
</dbReference>
<feature type="transmembrane region" description="Helical" evidence="3">
    <location>
        <begin position="224"/>
        <end position="243"/>
    </location>
</feature>
<keyword evidence="3" id="KW-0812">Transmembrane</keyword>
<organism evidence="4 5">
    <name type="scientific">Treponema porcinum</name>
    <dbReference type="NCBI Taxonomy" id="261392"/>
    <lineage>
        <taxon>Bacteria</taxon>
        <taxon>Pseudomonadati</taxon>
        <taxon>Spirochaetota</taxon>
        <taxon>Spirochaetia</taxon>
        <taxon>Spirochaetales</taxon>
        <taxon>Treponemataceae</taxon>
        <taxon>Treponema</taxon>
    </lineage>
</organism>
<reference evidence="4 5" key="1">
    <citation type="submission" date="2017-02" db="EMBL/GenBank/DDBJ databases">
        <authorList>
            <person name="Peterson S.W."/>
        </authorList>
    </citation>
    <scope>NUCLEOTIDE SEQUENCE [LARGE SCALE GENOMIC DNA]</scope>
    <source>
        <strain evidence="4 5">ATCC BAA-908</strain>
    </source>
</reference>
<dbReference type="STRING" id="261392.SAMN02745149_02027"/>
<dbReference type="Pfam" id="PF03808">
    <property type="entry name" value="Glyco_tran_WecG"/>
    <property type="match status" value="1"/>
</dbReference>
<dbReference type="RefSeq" id="WP_078933913.1">
    <property type="nucleotide sequence ID" value="NZ_FUWG01000016.1"/>
</dbReference>
<keyword evidence="5" id="KW-1185">Reference proteome</keyword>
<protein>
    <submittedName>
        <fullName evidence="4">N-acetylglucosaminyldiphosphoundecaprenol N-acetyl-beta-D-mannosaminyltransferase</fullName>
    </submittedName>
</protein>
<name>A0A1T4MLX7_TREPO</name>
<keyword evidence="1" id="KW-0328">Glycosyltransferase</keyword>
<dbReference type="GeneID" id="78317299"/>
<keyword evidence="3" id="KW-1133">Transmembrane helix</keyword>
<proteinExistence type="predicted"/>
<dbReference type="EMBL" id="FUWG01000016">
    <property type="protein sequence ID" value="SJZ67881.1"/>
    <property type="molecule type" value="Genomic_DNA"/>
</dbReference>
<dbReference type="InterPro" id="IPR004629">
    <property type="entry name" value="WecG_TagA_CpsF"/>
</dbReference>
<evidence type="ECO:0000256" key="3">
    <source>
        <dbReference type="SAM" id="Phobius"/>
    </source>
</evidence>
<evidence type="ECO:0000256" key="1">
    <source>
        <dbReference type="ARBA" id="ARBA00022676"/>
    </source>
</evidence>
<gene>
    <name evidence="4" type="ORF">SAMN02745149_02027</name>
</gene>
<evidence type="ECO:0000313" key="5">
    <source>
        <dbReference type="Proteomes" id="UP000190423"/>
    </source>
</evidence>
<dbReference type="GO" id="GO:0016758">
    <property type="term" value="F:hexosyltransferase activity"/>
    <property type="evidence" value="ECO:0007669"/>
    <property type="project" value="TreeGrafter"/>
</dbReference>
<keyword evidence="2 4" id="KW-0808">Transferase</keyword>
<evidence type="ECO:0000313" key="4">
    <source>
        <dbReference type="EMBL" id="SJZ67881.1"/>
    </source>
</evidence>
<sequence>MSVQRISLIGVPVDVVPPEDLEMTVLELLARPGTKQIVFLSVWDLLRARHKGEFQNCVRNADLVIPVSKSILSGASFLKKSVPVRYNPFDAVIHTMSVLDAHFKSLYLLGSRSQALHSAARNVAATFPNLRIVGKYAGYYQKSVEGDVIKAIYKACPSLVLVSDGIKDKVCWAYKRRNQFSSSIFIYYKEVMGIFSKRVKRIDEKTFERGHEIYHEIIRNPLKIFLIFPYIWYILVLVWYRLLKK</sequence>
<evidence type="ECO:0000256" key="2">
    <source>
        <dbReference type="ARBA" id="ARBA00022679"/>
    </source>
</evidence>
<dbReference type="OrthoDB" id="357801at2"/>
<dbReference type="AlphaFoldDB" id="A0A1T4MLX7"/>
<accession>A0A1T4MLX7</accession>
<keyword evidence="3" id="KW-0472">Membrane</keyword>
<dbReference type="PANTHER" id="PTHR34136:SF1">
    <property type="entry name" value="UDP-N-ACETYL-D-MANNOSAMINURONIC ACID TRANSFERASE"/>
    <property type="match status" value="1"/>
</dbReference>
<dbReference type="Proteomes" id="UP000190423">
    <property type="component" value="Unassembled WGS sequence"/>
</dbReference>